<evidence type="ECO:0000256" key="1">
    <source>
        <dbReference type="ARBA" id="ARBA00022801"/>
    </source>
</evidence>
<reference evidence="2" key="1">
    <citation type="submission" date="2023-08" db="EMBL/GenBank/DDBJ databases">
        <authorList>
            <person name="Chen Y."/>
            <person name="Shah S."/>
            <person name="Dougan E. K."/>
            <person name="Thang M."/>
            <person name="Chan C."/>
        </authorList>
    </citation>
    <scope>NUCLEOTIDE SEQUENCE</scope>
</reference>
<keyword evidence="1" id="KW-0378">Hydrolase</keyword>
<dbReference type="InterPro" id="IPR051620">
    <property type="entry name" value="ORF904-like_C"/>
</dbReference>
<evidence type="ECO:0000313" key="3">
    <source>
        <dbReference type="Proteomes" id="UP001178507"/>
    </source>
</evidence>
<keyword evidence="3" id="KW-1185">Reference proteome</keyword>
<evidence type="ECO:0008006" key="4">
    <source>
        <dbReference type="Google" id="ProtNLM"/>
    </source>
</evidence>
<feature type="non-terminal residue" evidence="2">
    <location>
        <position position="1"/>
    </location>
</feature>
<comment type="caution">
    <text evidence="2">The sequence shown here is derived from an EMBL/GenBank/DDBJ whole genome shotgun (WGS) entry which is preliminary data.</text>
</comment>
<gene>
    <name evidence="2" type="ORF">EVOR1521_LOCUS18727</name>
</gene>
<name>A0AA36N0Q4_9DINO</name>
<dbReference type="Proteomes" id="UP001178507">
    <property type="component" value="Unassembled WGS sequence"/>
</dbReference>
<dbReference type="PANTHER" id="PTHR35372">
    <property type="entry name" value="ATP BINDING PROTEIN-RELATED"/>
    <property type="match status" value="1"/>
</dbReference>
<accession>A0AA36N0Q4</accession>
<protein>
    <recommendedName>
        <fullName evidence="4">SF3 helicase domain-containing protein</fullName>
    </recommendedName>
</protein>
<proteinExistence type="predicted"/>
<dbReference type="PANTHER" id="PTHR35372:SF2">
    <property type="entry name" value="SF3 HELICASE DOMAIN-CONTAINING PROTEIN"/>
    <property type="match status" value="1"/>
</dbReference>
<dbReference type="GO" id="GO:0016787">
    <property type="term" value="F:hydrolase activity"/>
    <property type="evidence" value="ECO:0007669"/>
    <property type="project" value="UniProtKB-KW"/>
</dbReference>
<dbReference type="AlphaFoldDB" id="A0AA36N0Q4"/>
<organism evidence="2 3">
    <name type="scientific">Effrenium voratum</name>
    <dbReference type="NCBI Taxonomy" id="2562239"/>
    <lineage>
        <taxon>Eukaryota</taxon>
        <taxon>Sar</taxon>
        <taxon>Alveolata</taxon>
        <taxon>Dinophyceae</taxon>
        <taxon>Suessiales</taxon>
        <taxon>Symbiodiniaceae</taxon>
        <taxon>Effrenium</taxon>
    </lineage>
</organism>
<dbReference type="EMBL" id="CAUJNA010002693">
    <property type="protein sequence ID" value="CAJ1393980.1"/>
    <property type="molecule type" value="Genomic_DNA"/>
</dbReference>
<evidence type="ECO:0000313" key="2">
    <source>
        <dbReference type="EMBL" id="CAJ1393980.1"/>
    </source>
</evidence>
<sequence>NRRAYPVEMVVRWTDPVEVVVRNMRSDPVVSEPVEAGIRWTDPVTAREPVEVVIRWTDPVTAREPVEVVIRAKGKSRAEPENPTESCVSFKISDFIDPVFVAELGKMPLSLYADTRFADNRKHVQGFASLRLACCQVLERNAASGGSGIESWYKEDNLLTLAQKKGRAWSGISAMTEDEAESLGFKCSSGYDATRSAFTYRKDVKELLRGGLENGDFIRDYDMKASFPAAFLESVAKGSATGRWGLEKAQWCDEAGVTTLPEPLRMYWQEIRTGMGLDVERFPELARRLALSGREGQALRDAVCYVLNSESERRHLDSASQRIKRIAKVRCCELDGLVVERHPASTWEHIEEALGDRFAYKPYRPRAELLQTVAHAAGLEMHLALWPASFRWEEEEQYAIQCARRLKNPDCAPPVVWLARISPCAGKALDFFKSKVLPNNMVWELSHGQIDDELECNMVRALCSLTGVAELDAPDAFVTGSLTRNIANRLAQPLFDGRFLERVDGEGTWQLVTFACGTTLNIRTGEVGSASAQQCIKRHLDYAYPEEQLAAIAAKEQELGTSCLEVFREIVEWEGHPLNAEVAVYPESIRKKLELLTDEIPHLRFFQLMHNSFTPRYDPAECPQPEEHGGWQATVFRTMKALGACLGVSHENSVFDLGEEGDNGKGVLAAAFRSVFGGYYEELPVQVVSKDIPSGSAASPEVYRLQGARFLGTPESEKSIAIKSIWVKLLADQSTRWVARTLYKQEHEFRIPALFALSTNLKINFTSIDSGVRRRFIGCSWPVSFKLAPVGPFQRPRIQEDLKSGAFYTTELKAGMIHVATAAFQAFCTGGGGRLERQPAVIKRASQILLNSEYTGFMQMFLNESTQQCIGKEATPKVAALKQYIGAQLPEEKLNATAFSQSLDALCTTKVPYGTTERLMLNITRKYVRFVGPP</sequence>